<comment type="caution">
    <text evidence="2">The sequence shown here is derived from an EMBL/GenBank/DDBJ whole genome shotgun (WGS) entry which is preliminary data.</text>
</comment>
<gene>
    <name evidence="2" type="ORF">OCL97_22065</name>
</gene>
<dbReference type="SUPFAM" id="SSF55729">
    <property type="entry name" value="Acyl-CoA N-acyltransferases (Nat)"/>
    <property type="match status" value="1"/>
</dbReference>
<organism evidence="2 3">
    <name type="scientific">Phenylobacterium ferrooxidans</name>
    <dbReference type="NCBI Taxonomy" id="2982689"/>
    <lineage>
        <taxon>Bacteria</taxon>
        <taxon>Pseudomonadati</taxon>
        <taxon>Pseudomonadota</taxon>
        <taxon>Alphaproteobacteria</taxon>
        <taxon>Caulobacterales</taxon>
        <taxon>Caulobacteraceae</taxon>
        <taxon>Phenylobacterium</taxon>
    </lineage>
</organism>
<evidence type="ECO:0000313" key="2">
    <source>
        <dbReference type="EMBL" id="MFD3266634.1"/>
    </source>
</evidence>
<dbReference type="InterPro" id="IPR016181">
    <property type="entry name" value="Acyl_CoA_acyltransferase"/>
</dbReference>
<proteinExistence type="predicted"/>
<reference evidence="2 3" key="1">
    <citation type="submission" date="2022-09" db="EMBL/GenBank/DDBJ databases">
        <title>New species of Phenylobacterium.</title>
        <authorList>
            <person name="Mieszkin S."/>
        </authorList>
    </citation>
    <scope>NUCLEOTIDE SEQUENCE [LARGE SCALE GENOMIC DNA]</scope>
    <source>
        <strain evidence="2 3">HK31-G</strain>
    </source>
</reference>
<dbReference type="Gene3D" id="3.40.630.30">
    <property type="match status" value="1"/>
</dbReference>
<keyword evidence="3" id="KW-1185">Reference proteome</keyword>
<feature type="domain" description="N-acetyltransferase" evidence="1">
    <location>
        <begin position="85"/>
        <end position="228"/>
    </location>
</feature>
<evidence type="ECO:0000259" key="1">
    <source>
        <dbReference type="PROSITE" id="PS51186"/>
    </source>
</evidence>
<name>A0ABW6CU81_9CAUL</name>
<dbReference type="Pfam" id="PF13527">
    <property type="entry name" value="Acetyltransf_9"/>
    <property type="match status" value="1"/>
</dbReference>
<accession>A0ABW6CU81</accession>
<dbReference type="InterPro" id="IPR000182">
    <property type="entry name" value="GNAT_dom"/>
</dbReference>
<evidence type="ECO:0000313" key="3">
    <source>
        <dbReference type="Proteomes" id="UP001598130"/>
    </source>
</evidence>
<dbReference type="CDD" id="cd04301">
    <property type="entry name" value="NAT_SF"/>
    <property type="match status" value="1"/>
</dbReference>
<dbReference type="Proteomes" id="UP001598130">
    <property type="component" value="Unassembled WGS sequence"/>
</dbReference>
<dbReference type="PROSITE" id="PS51186">
    <property type="entry name" value="GNAT"/>
    <property type="match status" value="1"/>
</dbReference>
<sequence length="253" mass="27956">MSARNLTARSGTPGSTPWFGEDRFPALADILRVGFGTVRVGSEIRRSGNDRTRPVAEVNNIALVRYASLEEVAFPTHAERWEVAVELLSVPHADLSRSLRPKVQALLAMAFPDLEGDYYKGPVPDRLFICCDDSQPVAHLAAYRRTAKADDKDCLIGMIGGVAVSPTHRRKGLSKLLIHEAHQFFRSEGISHTILFAFEPTIYASSGYELMTNPVRFVEAGEERQFVYRGSMIAHLDGSVWSVGLLDLQGEVV</sequence>
<dbReference type="RefSeq" id="WP_377371869.1">
    <property type="nucleotide sequence ID" value="NZ_JAOTJD010000073.1"/>
</dbReference>
<dbReference type="EMBL" id="JAOTJD010000073">
    <property type="protein sequence ID" value="MFD3266634.1"/>
    <property type="molecule type" value="Genomic_DNA"/>
</dbReference>
<protein>
    <submittedName>
        <fullName evidence="2">GNAT family N-acetyltransferase</fullName>
    </submittedName>
</protein>